<sequence>IPFGVVGAILIAFALKEEKKDAPIMTQVKRIDYPGTIVILILATLILLGLNMGGVTHPWNSAPVIASLVIGVVFIGVFILVEYKFAKEPIVPLRLFRKRTVVFVCIMQFFFGLAFNSVVIELPLFLQAARGDSAMMSGVRLIVSQAAISSIATLMGWVMGRFNTYKPILMCGVALVATGVGLLALLTDTTPDGMLYGFLIIFGAGSGMVFACANVAIQSACDASDLASVTALGMFIQNLGSAIGIAVCSTVINNSLSSCLHSVLPLDLATEVTESTTFIRSGGLTPAQQSNTIHCYVSSFKTAWCVISALAAIGFLATIFIKQYSLIRPSGTRKEELREIVLEEPSQHEKTT</sequence>
<keyword evidence="7" id="KW-1185">Reference proteome</keyword>
<evidence type="ECO:0000256" key="2">
    <source>
        <dbReference type="ARBA" id="ARBA00022692"/>
    </source>
</evidence>
<evidence type="ECO:0000256" key="4">
    <source>
        <dbReference type="ARBA" id="ARBA00023136"/>
    </source>
</evidence>
<reference evidence="6" key="1">
    <citation type="submission" date="2020-12" db="EMBL/GenBank/DDBJ databases">
        <title>Metabolic potential, ecology and presence of endohyphal bacteria is reflected in genomic diversity of Mucoromycotina.</title>
        <authorList>
            <person name="Muszewska A."/>
            <person name="Okrasinska A."/>
            <person name="Steczkiewicz K."/>
            <person name="Drgas O."/>
            <person name="Orlowska M."/>
            <person name="Perlinska-Lenart U."/>
            <person name="Aleksandrzak-Piekarczyk T."/>
            <person name="Szatraj K."/>
            <person name="Zielenkiewicz U."/>
            <person name="Pilsyk S."/>
            <person name="Malc E."/>
            <person name="Mieczkowski P."/>
            <person name="Kruszewska J.S."/>
            <person name="Biernat P."/>
            <person name="Pawlowska J."/>
        </authorList>
    </citation>
    <scope>NUCLEOTIDE SEQUENCE</scope>
    <source>
        <strain evidence="6">WA0000067209</strain>
    </source>
</reference>
<dbReference type="PANTHER" id="PTHR23501">
    <property type="entry name" value="MAJOR FACILITATOR SUPERFAMILY"/>
    <property type="match status" value="1"/>
</dbReference>
<dbReference type="Proteomes" id="UP000654370">
    <property type="component" value="Unassembled WGS sequence"/>
</dbReference>
<dbReference type="EMBL" id="JAEPQZ010000008">
    <property type="protein sequence ID" value="KAG2177758.1"/>
    <property type="molecule type" value="Genomic_DNA"/>
</dbReference>
<accession>A0A8H7UFA1</accession>
<evidence type="ECO:0000256" key="3">
    <source>
        <dbReference type="ARBA" id="ARBA00022989"/>
    </source>
</evidence>
<dbReference type="SUPFAM" id="SSF103473">
    <property type="entry name" value="MFS general substrate transporter"/>
    <property type="match status" value="1"/>
</dbReference>
<evidence type="ECO:0000256" key="5">
    <source>
        <dbReference type="SAM" id="Phobius"/>
    </source>
</evidence>
<dbReference type="AlphaFoldDB" id="A0A8H7UFA1"/>
<comment type="subcellular location">
    <subcellularLocation>
        <location evidence="1">Membrane</location>
        <topology evidence="1">Multi-pass membrane protein</topology>
    </subcellularLocation>
</comment>
<dbReference type="OrthoDB" id="10021397at2759"/>
<keyword evidence="2 5" id="KW-0812">Transmembrane</keyword>
<name>A0A8H7UFA1_MORIS</name>
<feature type="transmembrane region" description="Helical" evidence="5">
    <location>
        <begin position="138"/>
        <end position="160"/>
    </location>
</feature>
<dbReference type="Gene3D" id="1.20.1250.20">
    <property type="entry name" value="MFS general substrate transporter like domains"/>
    <property type="match status" value="1"/>
</dbReference>
<feature type="transmembrane region" description="Helical" evidence="5">
    <location>
        <begin position="62"/>
        <end position="81"/>
    </location>
</feature>
<evidence type="ECO:0000313" key="6">
    <source>
        <dbReference type="EMBL" id="KAG2177758.1"/>
    </source>
</evidence>
<feature type="transmembrane region" description="Helical" evidence="5">
    <location>
        <begin position="167"/>
        <end position="187"/>
    </location>
</feature>
<keyword evidence="4 5" id="KW-0472">Membrane</keyword>
<dbReference type="InterPro" id="IPR011701">
    <property type="entry name" value="MFS"/>
</dbReference>
<organism evidence="6 7">
    <name type="scientific">Mortierella isabellina</name>
    <name type="common">Filamentous fungus</name>
    <name type="synonym">Umbelopsis isabellina</name>
    <dbReference type="NCBI Taxonomy" id="91625"/>
    <lineage>
        <taxon>Eukaryota</taxon>
        <taxon>Fungi</taxon>
        <taxon>Fungi incertae sedis</taxon>
        <taxon>Mucoromycota</taxon>
        <taxon>Mucoromycotina</taxon>
        <taxon>Umbelopsidomycetes</taxon>
        <taxon>Umbelopsidales</taxon>
        <taxon>Umbelopsidaceae</taxon>
        <taxon>Umbelopsis</taxon>
    </lineage>
</organism>
<feature type="transmembrane region" description="Helical" evidence="5">
    <location>
        <begin position="101"/>
        <end position="126"/>
    </location>
</feature>
<dbReference type="PANTHER" id="PTHR23501:SF102">
    <property type="entry name" value="DRUG TRANSPORTER, PUTATIVE (AFU_ORTHOLOGUE AFUA_3G08530)-RELATED"/>
    <property type="match status" value="1"/>
</dbReference>
<feature type="non-terminal residue" evidence="6">
    <location>
        <position position="1"/>
    </location>
</feature>
<evidence type="ECO:0000313" key="7">
    <source>
        <dbReference type="Proteomes" id="UP000654370"/>
    </source>
</evidence>
<dbReference type="Pfam" id="PF07690">
    <property type="entry name" value="MFS_1"/>
    <property type="match status" value="1"/>
</dbReference>
<dbReference type="GO" id="GO:0005886">
    <property type="term" value="C:plasma membrane"/>
    <property type="evidence" value="ECO:0007669"/>
    <property type="project" value="TreeGrafter"/>
</dbReference>
<gene>
    <name evidence="6" type="ORF">INT43_003005</name>
</gene>
<feature type="transmembrane region" description="Helical" evidence="5">
    <location>
        <begin position="301"/>
        <end position="321"/>
    </location>
</feature>
<keyword evidence="3 5" id="KW-1133">Transmembrane helix</keyword>
<evidence type="ECO:0000256" key="1">
    <source>
        <dbReference type="ARBA" id="ARBA00004141"/>
    </source>
</evidence>
<dbReference type="GO" id="GO:0022857">
    <property type="term" value="F:transmembrane transporter activity"/>
    <property type="evidence" value="ECO:0007669"/>
    <property type="project" value="InterPro"/>
</dbReference>
<proteinExistence type="predicted"/>
<comment type="caution">
    <text evidence="6">The sequence shown here is derived from an EMBL/GenBank/DDBJ whole genome shotgun (WGS) entry which is preliminary data.</text>
</comment>
<protein>
    <submittedName>
        <fullName evidence="6">Uncharacterized protein</fullName>
    </submittedName>
</protein>
<feature type="transmembrane region" description="Helical" evidence="5">
    <location>
        <begin position="193"/>
        <end position="217"/>
    </location>
</feature>
<dbReference type="InterPro" id="IPR036259">
    <property type="entry name" value="MFS_trans_sf"/>
</dbReference>
<feature type="transmembrane region" description="Helical" evidence="5">
    <location>
        <begin position="33"/>
        <end position="50"/>
    </location>
</feature>